<organism evidence="6 7">
    <name type="scientific">Streptomyces alboflavus</name>
    <dbReference type="NCBI Taxonomy" id="67267"/>
    <lineage>
        <taxon>Bacteria</taxon>
        <taxon>Bacillati</taxon>
        <taxon>Actinomycetota</taxon>
        <taxon>Actinomycetes</taxon>
        <taxon>Kitasatosporales</taxon>
        <taxon>Streptomycetaceae</taxon>
        <taxon>Streptomyces</taxon>
    </lineage>
</organism>
<keyword evidence="3" id="KW-0786">Thiamine pyrophosphate</keyword>
<comment type="cofactor">
    <cofactor evidence="1">
        <name>thiamine diphosphate</name>
        <dbReference type="ChEBI" id="CHEBI:58937"/>
    </cofactor>
</comment>
<dbReference type="Pfam" id="PF00676">
    <property type="entry name" value="E1_dh"/>
    <property type="match status" value="1"/>
</dbReference>
<name>A0A1Z1WQV9_9ACTN</name>
<dbReference type="Proteomes" id="UP000195880">
    <property type="component" value="Chromosome"/>
</dbReference>
<reference evidence="6 7" key="1">
    <citation type="submission" date="2017-05" db="EMBL/GenBank/DDBJ databases">
        <title>Streptomyces alboflavus Genome sequencing and assembly.</title>
        <authorList>
            <person name="Wang Y."/>
            <person name="Du B."/>
            <person name="Ding Y."/>
            <person name="Liu H."/>
            <person name="Hou Q."/>
            <person name="Liu K."/>
            <person name="Wang C."/>
            <person name="Yao L."/>
        </authorList>
    </citation>
    <scope>NUCLEOTIDE SEQUENCE [LARGE SCALE GENOMIC DNA]</scope>
    <source>
        <strain evidence="6 7">MDJK44</strain>
    </source>
</reference>
<dbReference type="InterPro" id="IPR029061">
    <property type="entry name" value="THDP-binding"/>
</dbReference>
<dbReference type="GO" id="GO:0006086">
    <property type="term" value="P:pyruvate decarboxylation to acetyl-CoA"/>
    <property type="evidence" value="ECO:0007669"/>
    <property type="project" value="TreeGrafter"/>
</dbReference>
<keyword evidence="7" id="KW-1185">Reference proteome</keyword>
<dbReference type="Gene3D" id="3.40.50.970">
    <property type="match status" value="1"/>
</dbReference>
<gene>
    <name evidence="6" type="ORF">SMD44_08320</name>
</gene>
<dbReference type="InterPro" id="IPR001017">
    <property type="entry name" value="DH_E1"/>
</dbReference>
<evidence type="ECO:0000256" key="4">
    <source>
        <dbReference type="SAM" id="MobiDB-lite"/>
    </source>
</evidence>
<dbReference type="SUPFAM" id="SSF52518">
    <property type="entry name" value="Thiamin diphosphate-binding fold (THDP-binding)"/>
    <property type="match status" value="1"/>
</dbReference>
<dbReference type="EMBL" id="CP021748">
    <property type="protein sequence ID" value="ARX88833.1"/>
    <property type="molecule type" value="Genomic_DNA"/>
</dbReference>
<keyword evidence="6" id="KW-0670">Pyruvate</keyword>
<evidence type="ECO:0000256" key="2">
    <source>
        <dbReference type="ARBA" id="ARBA00023002"/>
    </source>
</evidence>
<accession>A0A1Z1WQV9</accession>
<feature type="compositionally biased region" description="Basic residues" evidence="4">
    <location>
        <begin position="131"/>
        <end position="144"/>
    </location>
</feature>
<feature type="compositionally biased region" description="Low complexity" evidence="4">
    <location>
        <begin position="145"/>
        <end position="155"/>
    </location>
</feature>
<dbReference type="GO" id="GO:0004739">
    <property type="term" value="F:pyruvate dehydrogenase (acetyl-transferring) activity"/>
    <property type="evidence" value="ECO:0007669"/>
    <property type="project" value="TreeGrafter"/>
</dbReference>
<evidence type="ECO:0000256" key="3">
    <source>
        <dbReference type="ARBA" id="ARBA00023052"/>
    </source>
</evidence>
<dbReference type="PANTHER" id="PTHR11516:SF60">
    <property type="entry name" value="PYRUVATE DEHYDROGENASE E1 COMPONENT SUBUNIT ALPHA"/>
    <property type="match status" value="1"/>
</dbReference>
<dbReference type="AlphaFoldDB" id="A0A1Z1WQV9"/>
<dbReference type="GO" id="GO:0000287">
    <property type="term" value="F:magnesium ion binding"/>
    <property type="evidence" value="ECO:0007669"/>
    <property type="project" value="UniProtKB-ARBA"/>
</dbReference>
<proteinExistence type="predicted"/>
<evidence type="ECO:0000256" key="1">
    <source>
        <dbReference type="ARBA" id="ARBA00001964"/>
    </source>
</evidence>
<evidence type="ECO:0000313" key="6">
    <source>
        <dbReference type="EMBL" id="ARX88833.1"/>
    </source>
</evidence>
<feature type="domain" description="Dehydrogenase E1 component" evidence="5">
    <location>
        <begin position="25"/>
        <end position="112"/>
    </location>
</feature>
<feature type="region of interest" description="Disordered" evidence="4">
    <location>
        <begin position="126"/>
        <end position="167"/>
    </location>
</feature>
<keyword evidence="2" id="KW-0560">Oxidoreductase</keyword>
<dbReference type="InterPro" id="IPR050642">
    <property type="entry name" value="PDH_E1_Alpha_Subunit"/>
</dbReference>
<dbReference type="PANTHER" id="PTHR11516">
    <property type="entry name" value="PYRUVATE DEHYDROGENASE E1 COMPONENT, ALPHA SUBUNIT BACTERIAL AND ORGANELLAR"/>
    <property type="match status" value="1"/>
</dbReference>
<sequence length="167" mass="17496">MSDSMPKPSADTGGSRPDAVALYRTMRLIRRFEERCIALVKAGEIVGGIHPYIGQEAVAAGVCAALRPDDVITSTHRGHGHVLAKGADLNRMTAELMGRTTGLNKGRGGSMHAADVGLGILARTASSARAPRSRRVPRGRRRARAPTGSPSASSATERSAKGSSWSP</sequence>
<evidence type="ECO:0000259" key="5">
    <source>
        <dbReference type="Pfam" id="PF00676"/>
    </source>
</evidence>
<evidence type="ECO:0000313" key="7">
    <source>
        <dbReference type="Proteomes" id="UP000195880"/>
    </source>
</evidence>
<protein>
    <submittedName>
        <fullName evidence="6">Pyruvate dehydrogenase</fullName>
    </submittedName>
</protein>
<dbReference type="KEGG" id="salf:SMD44_08320"/>